<proteinExistence type="predicted"/>
<protein>
    <submittedName>
        <fullName evidence="2">Uncharacterized protein</fullName>
    </submittedName>
</protein>
<dbReference type="GeneID" id="77926985"/>
<dbReference type="RefSeq" id="YP_010651349.1">
    <property type="nucleotide sequence ID" value="NC_070781.1"/>
</dbReference>
<sequence length="54" mass="6068">MKALEFAAIIAETPMSATVREELVRNITSKMTETMAFDFENIALGLADFEIEEK</sequence>
<dbReference type="EMBL" id="OL829978">
    <property type="protein sequence ID" value="UMO76202.1"/>
    <property type="molecule type" value="Genomic_DNA"/>
</dbReference>
<dbReference type="EMBL" id="OL829978">
    <property type="protein sequence ID" value="UMO76410.1"/>
    <property type="molecule type" value="Genomic_DNA"/>
</dbReference>
<gene>
    <name evidence="2" type="primary">267</name>
    <name evidence="1" type="synonym">11</name>
    <name evidence="1" type="ORF">SEA_TOMAS_11</name>
    <name evidence="2" type="ORF">SEA_TOMAS_267</name>
</gene>
<evidence type="ECO:0000313" key="2">
    <source>
        <dbReference type="EMBL" id="UMO76410.1"/>
    </source>
</evidence>
<evidence type="ECO:0000313" key="1">
    <source>
        <dbReference type="EMBL" id="UMO76202.1"/>
    </source>
</evidence>
<name>A0AA49H080_9CAUD</name>
<accession>A0AA49H080</accession>
<reference evidence="2" key="1">
    <citation type="submission" date="2021-12" db="EMBL/GenBank/DDBJ databases">
        <authorList>
            <person name="Khadka S."/>
            <person name="Uribe D.A."/>
            <person name="Klipsch I.N."/>
            <person name="Rene S.R."/>
            <person name="Jimenez M.L."/>
            <person name="Saini B.K."/>
            <person name="Zugasti M."/>
            <person name="Bullon R.M."/>
            <person name="Sharp C.D."/>
            <person name="Kapinga K.O."/>
            <person name="Warner C.P."/>
            <person name="Sarinana J."/>
            <person name="Jimenez A."/>
            <person name="Layton S.R."/>
            <person name="Nayek S."/>
            <person name="Hughes L.E."/>
            <person name="Garlena R.A."/>
            <person name="Russell D.A."/>
            <person name="Jacobs-Sera D."/>
            <person name="Hatfull G.F."/>
        </authorList>
    </citation>
    <scope>NUCLEOTIDE SEQUENCE</scope>
</reference>
<keyword evidence="3" id="KW-1185">Reference proteome</keyword>
<dbReference type="Proteomes" id="UP001202581">
    <property type="component" value="Segment"/>
</dbReference>
<organism evidence="2 3">
    <name type="scientific">Streptomyces phage Tomas</name>
    <dbReference type="NCBI Taxonomy" id="2914443"/>
    <lineage>
        <taxon>Viruses</taxon>
        <taxon>Duplodnaviria</taxon>
        <taxon>Heunggongvirae</taxon>
        <taxon>Uroviricota</taxon>
        <taxon>Caudoviricetes</taxon>
        <taxon>Stanwilliamsviridae</taxon>
        <taxon>Boydwoodruffvirinae</taxon>
        <taxon>Tomasvirus</taxon>
        <taxon>Tomasvirus tomas</taxon>
    </lineage>
</organism>
<evidence type="ECO:0000313" key="3">
    <source>
        <dbReference type="Proteomes" id="UP001202581"/>
    </source>
</evidence>
<dbReference type="KEGG" id="vg:77926985"/>